<evidence type="ECO:0000256" key="2">
    <source>
        <dbReference type="ARBA" id="ARBA00011738"/>
    </source>
</evidence>
<gene>
    <name evidence="7" type="ORF">CVLEPA_LOCUS3670</name>
</gene>
<dbReference type="PANTHER" id="PTHR44279:SF1">
    <property type="entry name" value="11-BETA-HYDROXYSTEROID DEHYDROGENASE 1"/>
    <property type="match status" value="1"/>
</dbReference>
<dbReference type="SUPFAM" id="SSF51735">
    <property type="entry name" value="NAD(P)-binding Rossmann-fold domains"/>
    <property type="match status" value="1"/>
</dbReference>
<keyword evidence="5" id="KW-1133">Transmembrane helix</keyword>
<proteinExistence type="predicted"/>
<organism evidence="7 8">
    <name type="scientific">Clavelina lepadiformis</name>
    <name type="common">Light-bulb sea squirt</name>
    <name type="synonym">Ascidia lepadiformis</name>
    <dbReference type="NCBI Taxonomy" id="159417"/>
    <lineage>
        <taxon>Eukaryota</taxon>
        <taxon>Metazoa</taxon>
        <taxon>Chordata</taxon>
        <taxon>Tunicata</taxon>
        <taxon>Ascidiacea</taxon>
        <taxon>Aplousobranchia</taxon>
        <taxon>Clavelinidae</taxon>
        <taxon>Clavelina</taxon>
    </lineage>
</organism>
<sequence>MMFVKAGLAVSVAFIVLMVIRGGKKRVNPADVKALRVVITGASSGIGEEISYQLAAMGAKLLVTARRESKLKNVIEKCKNLGSQNAMYIAASMDSLENASRVITEAKEKLGEIDMLILNHINPSRMGGFCDNLTAQEIETKFVANVLANVHMTALAMESLKANLGRILYVSSFASVGGTPFLLPYVTHKSAMNGFFQGLRQELKYNNTDVSVSVCFLGYIGTEKAKAVQKSYTVKPSPVDECAKEMIRGAMAREDNVYYPSVVSWAAKLQGLLPQYMEYIVRSTVILP</sequence>
<accession>A0ABP0F677</accession>
<dbReference type="InterPro" id="IPR036291">
    <property type="entry name" value="NAD(P)-bd_dom_sf"/>
</dbReference>
<evidence type="ECO:0000256" key="1">
    <source>
        <dbReference type="ARBA" id="ARBA00004586"/>
    </source>
</evidence>
<dbReference type="Pfam" id="PF00106">
    <property type="entry name" value="adh_short"/>
    <property type="match status" value="1"/>
</dbReference>
<dbReference type="Proteomes" id="UP001642483">
    <property type="component" value="Unassembled WGS sequence"/>
</dbReference>
<reference evidence="7 8" key="1">
    <citation type="submission" date="2024-02" db="EMBL/GenBank/DDBJ databases">
        <authorList>
            <person name="Daric V."/>
            <person name="Darras S."/>
        </authorList>
    </citation>
    <scope>NUCLEOTIDE SEQUENCE [LARGE SCALE GENOMIC DNA]</scope>
</reference>
<name>A0ABP0F677_CLALP</name>
<dbReference type="PRINTS" id="PR00081">
    <property type="entry name" value="GDHRDH"/>
</dbReference>
<comment type="subcellular location">
    <subcellularLocation>
        <location evidence="1">Endoplasmic reticulum membrane</location>
    </subcellularLocation>
</comment>
<evidence type="ECO:0000313" key="7">
    <source>
        <dbReference type="EMBL" id="CAK8673939.1"/>
    </source>
</evidence>
<comment type="caution">
    <text evidence="7">The sequence shown here is derived from an EMBL/GenBank/DDBJ whole genome shotgun (WGS) entry which is preliminary data.</text>
</comment>
<comment type="subunit">
    <text evidence="2">Homodimer.</text>
</comment>
<evidence type="ECO:0000313" key="8">
    <source>
        <dbReference type="Proteomes" id="UP001642483"/>
    </source>
</evidence>
<evidence type="ECO:0000256" key="3">
    <source>
        <dbReference type="ARBA" id="ARBA00022692"/>
    </source>
</evidence>
<evidence type="ECO:0000256" key="6">
    <source>
        <dbReference type="ARBA" id="ARBA00023136"/>
    </source>
</evidence>
<protein>
    <submittedName>
        <fullName evidence="7">Uncharacterized protein</fullName>
    </submittedName>
</protein>
<dbReference type="InterPro" id="IPR002347">
    <property type="entry name" value="SDR_fam"/>
</dbReference>
<dbReference type="PANTHER" id="PTHR44279">
    <property type="entry name" value="HYDROXYSTEROID (11-BETA) DEHYDROGENASE 1-LIKE B-RELATED"/>
    <property type="match status" value="1"/>
</dbReference>
<dbReference type="EMBL" id="CAWYQH010000002">
    <property type="protein sequence ID" value="CAK8673939.1"/>
    <property type="molecule type" value="Genomic_DNA"/>
</dbReference>
<dbReference type="Gene3D" id="3.40.50.720">
    <property type="entry name" value="NAD(P)-binding Rossmann-like Domain"/>
    <property type="match status" value="1"/>
</dbReference>
<keyword evidence="4" id="KW-0256">Endoplasmic reticulum</keyword>
<evidence type="ECO:0000256" key="4">
    <source>
        <dbReference type="ARBA" id="ARBA00022824"/>
    </source>
</evidence>
<keyword evidence="6" id="KW-0472">Membrane</keyword>
<keyword evidence="8" id="KW-1185">Reference proteome</keyword>
<evidence type="ECO:0000256" key="5">
    <source>
        <dbReference type="ARBA" id="ARBA00022989"/>
    </source>
</evidence>
<keyword evidence="3" id="KW-0812">Transmembrane</keyword>
<dbReference type="InterPro" id="IPR051253">
    <property type="entry name" value="11-beta-HSD"/>
</dbReference>